<dbReference type="Proteomes" id="UP001159364">
    <property type="component" value="Linkage Group LG09"/>
</dbReference>
<dbReference type="FunFam" id="1.20.1250.20:FF:000142">
    <property type="entry name" value="probable anion transporter 3, chloroplastic"/>
    <property type="match status" value="1"/>
</dbReference>
<keyword evidence="9" id="KW-1185">Reference proteome</keyword>
<dbReference type="Gene3D" id="1.20.1250.20">
    <property type="entry name" value="MFS general substrate transporter like domains"/>
    <property type="match status" value="2"/>
</dbReference>
<keyword evidence="2 6" id="KW-0812">Transmembrane</keyword>
<sequence length="510" mass="54995">MAAKSLLHSLTTPSSCGLFNSQSNLIHFRRSTQLRLEAKRPNPETESVKWSVSDHRHHHQLKVKNKRGGCVVKCTAEGIERGMLVGEANTVRIPERYKVVALTACVMCLCNADRVVMSVAVVPLAAKFGWSSSFLGIVQSSFLWGYIFSSIVGGALVDKYGGKRVMAWGVALWSLATLLTPVAANHSTVGLLAVRAFFGLAEGVAMPSMNTLLSRWVPNHERATAVGISMGGFHLGNVVGFLLTPIMLSSIGMSGPFILFSSFGLLWLTKWGSLVASDPGDSPFVSKSELLLIQAGKTKPDSAVAKGQLPPLHLLLSKLPSWAIIFANITNNWGYFVLLSWMPVYFKTVFNVNLKQAAWFSAVPWGTMAISGYVAGALSDSLIKKGYSLTLVRKIMQSIGFIGPGVSLLCLNYAKTPVTAAVFITIALSLSSFSQAGFLLNMQDIAPEFAGFLHGISNSAGTLAAIISTIGTGYFVQWLGSFQAFLTVTAGLYFITAIFWNLFATGERVF</sequence>
<reference evidence="8 9" key="1">
    <citation type="submission" date="2021-09" db="EMBL/GenBank/DDBJ databases">
        <title>Genomic insights and catalytic innovation underlie evolution of tropane alkaloids biosynthesis.</title>
        <authorList>
            <person name="Wang Y.-J."/>
            <person name="Tian T."/>
            <person name="Huang J.-P."/>
            <person name="Huang S.-X."/>
        </authorList>
    </citation>
    <scope>NUCLEOTIDE SEQUENCE [LARGE SCALE GENOMIC DNA]</scope>
    <source>
        <strain evidence="8">KIB-2018</strain>
        <tissue evidence="8">Leaf</tissue>
    </source>
</reference>
<comment type="similarity">
    <text evidence="5">Belongs to the major facilitator superfamily. Sodium/anion cotransporter (TC 2.A.1.14) family.</text>
</comment>
<proteinExistence type="inferred from homology"/>
<keyword evidence="3 6" id="KW-1133">Transmembrane helix</keyword>
<dbReference type="PROSITE" id="PS50850">
    <property type="entry name" value="MFS"/>
    <property type="match status" value="1"/>
</dbReference>
<dbReference type="InterPro" id="IPR044777">
    <property type="entry name" value="SLC17A9-like"/>
</dbReference>
<dbReference type="InterPro" id="IPR050382">
    <property type="entry name" value="MFS_Na/Anion_cotransporter"/>
</dbReference>
<evidence type="ECO:0000256" key="1">
    <source>
        <dbReference type="ARBA" id="ARBA00004141"/>
    </source>
</evidence>
<evidence type="ECO:0000259" key="7">
    <source>
        <dbReference type="PROSITE" id="PS50850"/>
    </source>
</evidence>
<dbReference type="PANTHER" id="PTHR11662">
    <property type="entry name" value="SOLUTE CARRIER FAMILY 17"/>
    <property type="match status" value="1"/>
</dbReference>
<accession>A0AAV8SN80</accession>
<evidence type="ECO:0000256" key="2">
    <source>
        <dbReference type="ARBA" id="ARBA00022692"/>
    </source>
</evidence>
<dbReference type="Pfam" id="PF07690">
    <property type="entry name" value="MFS_1"/>
    <property type="match status" value="1"/>
</dbReference>
<feature type="transmembrane region" description="Helical" evidence="6">
    <location>
        <begin position="134"/>
        <end position="158"/>
    </location>
</feature>
<dbReference type="InterPro" id="IPR036259">
    <property type="entry name" value="MFS_trans_sf"/>
</dbReference>
<feature type="transmembrane region" description="Helical" evidence="6">
    <location>
        <begin position="322"/>
        <end position="342"/>
    </location>
</feature>
<dbReference type="InterPro" id="IPR011701">
    <property type="entry name" value="MFS"/>
</dbReference>
<evidence type="ECO:0000256" key="3">
    <source>
        <dbReference type="ARBA" id="ARBA00022989"/>
    </source>
</evidence>
<dbReference type="PANTHER" id="PTHR11662:SF399">
    <property type="entry name" value="FI19708P1-RELATED"/>
    <property type="match status" value="1"/>
</dbReference>
<organism evidence="8 9">
    <name type="scientific">Erythroxylum novogranatense</name>
    <dbReference type="NCBI Taxonomy" id="1862640"/>
    <lineage>
        <taxon>Eukaryota</taxon>
        <taxon>Viridiplantae</taxon>
        <taxon>Streptophyta</taxon>
        <taxon>Embryophyta</taxon>
        <taxon>Tracheophyta</taxon>
        <taxon>Spermatophyta</taxon>
        <taxon>Magnoliopsida</taxon>
        <taxon>eudicotyledons</taxon>
        <taxon>Gunneridae</taxon>
        <taxon>Pentapetalae</taxon>
        <taxon>rosids</taxon>
        <taxon>fabids</taxon>
        <taxon>Malpighiales</taxon>
        <taxon>Erythroxylaceae</taxon>
        <taxon>Erythroxylum</taxon>
    </lineage>
</organism>
<dbReference type="CDD" id="cd17380">
    <property type="entry name" value="MFS_SLC17A9_like"/>
    <property type="match status" value="1"/>
</dbReference>
<feature type="transmembrane region" description="Helical" evidence="6">
    <location>
        <begin position="362"/>
        <end position="383"/>
    </location>
</feature>
<gene>
    <name evidence="8" type="ORF">K2173_000006</name>
</gene>
<comment type="subcellular location">
    <subcellularLocation>
        <location evidence="1">Membrane</location>
        <topology evidence="1">Multi-pass membrane protein</topology>
    </subcellularLocation>
</comment>
<feature type="transmembrane region" description="Helical" evidence="6">
    <location>
        <begin position="395"/>
        <end position="414"/>
    </location>
</feature>
<dbReference type="AlphaFoldDB" id="A0AAV8SN80"/>
<protein>
    <recommendedName>
        <fullName evidence="7">Major facilitator superfamily (MFS) profile domain-containing protein</fullName>
    </recommendedName>
</protein>
<dbReference type="InterPro" id="IPR020846">
    <property type="entry name" value="MFS_dom"/>
</dbReference>
<feature type="transmembrane region" description="Helical" evidence="6">
    <location>
        <begin position="452"/>
        <end position="476"/>
    </location>
</feature>
<evidence type="ECO:0000256" key="5">
    <source>
        <dbReference type="ARBA" id="ARBA00024362"/>
    </source>
</evidence>
<evidence type="ECO:0000313" key="8">
    <source>
        <dbReference type="EMBL" id="KAJ8753752.1"/>
    </source>
</evidence>
<feature type="transmembrane region" description="Helical" evidence="6">
    <location>
        <begin position="482"/>
        <end position="503"/>
    </location>
</feature>
<dbReference type="GO" id="GO:0016020">
    <property type="term" value="C:membrane"/>
    <property type="evidence" value="ECO:0007669"/>
    <property type="project" value="UniProtKB-SubCell"/>
</dbReference>
<dbReference type="SUPFAM" id="SSF103473">
    <property type="entry name" value="MFS general substrate transporter"/>
    <property type="match status" value="1"/>
</dbReference>
<keyword evidence="4 6" id="KW-0472">Membrane</keyword>
<evidence type="ECO:0000256" key="4">
    <source>
        <dbReference type="ARBA" id="ARBA00023136"/>
    </source>
</evidence>
<evidence type="ECO:0000256" key="6">
    <source>
        <dbReference type="SAM" id="Phobius"/>
    </source>
</evidence>
<feature type="transmembrane region" description="Helical" evidence="6">
    <location>
        <begin position="420"/>
        <end position="440"/>
    </location>
</feature>
<feature type="domain" description="Major facilitator superfamily (MFS) profile" evidence="7">
    <location>
        <begin position="99"/>
        <end position="508"/>
    </location>
</feature>
<dbReference type="GO" id="GO:0009536">
    <property type="term" value="C:plastid"/>
    <property type="evidence" value="ECO:0007669"/>
    <property type="project" value="TreeGrafter"/>
</dbReference>
<name>A0AAV8SN80_9ROSI</name>
<evidence type="ECO:0000313" key="9">
    <source>
        <dbReference type="Proteomes" id="UP001159364"/>
    </source>
</evidence>
<dbReference type="EMBL" id="JAIWQS010000009">
    <property type="protein sequence ID" value="KAJ8753752.1"/>
    <property type="molecule type" value="Genomic_DNA"/>
</dbReference>
<comment type="caution">
    <text evidence="8">The sequence shown here is derived from an EMBL/GenBank/DDBJ whole genome shotgun (WGS) entry which is preliminary data.</text>
</comment>
<dbReference type="GO" id="GO:0005315">
    <property type="term" value="F:phosphate transmembrane transporter activity"/>
    <property type="evidence" value="ECO:0007669"/>
    <property type="project" value="UniProtKB-ARBA"/>
</dbReference>